<sequence>MHLYSSLNSIQNFQQNSSFNFNSSYIHSNAIPLQNIPINHPSNKEQNNIILHHHYPSIIQVSTHTSFIQDSWFILYCKIKENTWNVKITIGKEKCALNLSLLLELKELQSLILNPNAILDQFSRCIFTHLVSSCAFMFMPRNTFKRTCHLFPKFALFIQLNPYIK</sequence>
<proteinExistence type="predicted"/>
<gene>
    <name evidence="1" type="ORF">VFH_II078040</name>
</gene>
<dbReference type="EMBL" id="OX451737">
    <property type="protein sequence ID" value="CAI8597360.1"/>
    <property type="molecule type" value="Genomic_DNA"/>
</dbReference>
<dbReference type="Proteomes" id="UP001157006">
    <property type="component" value="Chromosome 2"/>
</dbReference>
<evidence type="ECO:0000313" key="1">
    <source>
        <dbReference type="EMBL" id="CAI8597360.1"/>
    </source>
</evidence>
<dbReference type="AlphaFoldDB" id="A0AAV0ZLU1"/>
<organism evidence="1 2">
    <name type="scientific">Vicia faba</name>
    <name type="common">Broad bean</name>
    <name type="synonym">Faba vulgaris</name>
    <dbReference type="NCBI Taxonomy" id="3906"/>
    <lineage>
        <taxon>Eukaryota</taxon>
        <taxon>Viridiplantae</taxon>
        <taxon>Streptophyta</taxon>
        <taxon>Embryophyta</taxon>
        <taxon>Tracheophyta</taxon>
        <taxon>Spermatophyta</taxon>
        <taxon>Magnoliopsida</taxon>
        <taxon>eudicotyledons</taxon>
        <taxon>Gunneridae</taxon>
        <taxon>Pentapetalae</taxon>
        <taxon>rosids</taxon>
        <taxon>fabids</taxon>
        <taxon>Fabales</taxon>
        <taxon>Fabaceae</taxon>
        <taxon>Papilionoideae</taxon>
        <taxon>50 kb inversion clade</taxon>
        <taxon>NPAAA clade</taxon>
        <taxon>Hologalegina</taxon>
        <taxon>IRL clade</taxon>
        <taxon>Fabeae</taxon>
        <taxon>Vicia</taxon>
    </lineage>
</organism>
<evidence type="ECO:0000313" key="2">
    <source>
        <dbReference type="Proteomes" id="UP001157006"/>
    </source>
</evidence>
<evidence type="ECO:0008006" key="3">
    <source>
        <dbReference type="Google" id="ProtNLM"/>
    </source>
</evidence>
<name>A0AAV0ZLU1_VICFA</name>
<protein>
    <recommendedName>
        <fullName evidence="3">Transmembrane protein</fullName>
    </recommendedName>
</protein>
<reference evidence="1 2" key="1">
    <citation type="submission" date="2023-01" db="EMBL/GenBank/DDBJ databases">
        <authorList>
            <person name="Kreplak J."/>
        </authorList>
    </citation>
    <scope>NUCLEOTIDE SEQUENCE [LARGE SCALE GENOMIC DNA]</scope>
</reference>
<accession>A0AAV0ZLU1</accession>
<keyword evidence="2" id="KW-1185">Reference proteome</keyword>